<dbReference type="NCBIfam" id="TIGR00560">
    <property type="entry name" value="pgsA"/>
    <property type="match status" value="1"/>
</dbReference>
<evidence type="ECO:0000256" key="7">
    <source>
        <dbReference type="ARBA" id="ARBA00022516"/>
    </source>
</evidence>
<comment type="subcellular location">
    <subcellularLocation>
        <location evidence="2">Membrane</location>
        <topology evidence="2">Multi-pass membrane protein</topology>
    </subcellularLocation>
</comment>
<comment type="similarity">
    <text evidence="4 17">Belongs to the CDP-alcohol phosphatidyltransferase class-I family.</text>
</comment>
<keyword evidence="9 18" id="KW-0812">Transmembrane</keyword>
<keyword evidence="14" id="KW-1208">Phospholipid metabolism</keyword>
<evidence type="ECO:0000256" key="11">
    <source>
        <dbReference type="ARBA" id="ARBA00023098"/>
    </source>
</evidence>
<evidence type="ECO:0000256" key="15">
    <source>
        <dbReference type="ARBA" id="ARBA00048586"/>
    </source>
</evidence>
<comment type="pathway">
    <text evidence="3">Phospholipid metabolism; phosphatidylglycerol biosynthesis; phosphatidylglycerol from CDP-diacylglycerol: step 1/2.</text>
</comment>
<evidence type="ECO:0000256" key="1">
    <source>
        <dbReference type="ARBA" id="ARBA00003973"/>
    </source>
</evidence>
<evidence type="ECO:0000256" key="3">
    <source>
        <dbReference type="ARBA" id="ARBA00005042"/>
    </source>
</evidence>
<evidence type="ECO:0000256" key="17">
    <source>
        <dbReference type="RuleBase" id="RU003750"/>
    </source>
</evidence>
<keyword evidence="20" id="KW-1185">Reference proteome</keyword>
<feature type="transmembrane region" description="Helical" evidence="18">
    <location>
        <begin position="40"/>
        <end position="58"/>
    </location>
</feature>
<evidence type="ECO:0000256" key="12">
    <source>
        <dbReference type="ARBA" id="ARBA00023136"/>
    </source>
</evidence>
<keyword evidence="10 18" id="KW-1133">Transmembrane helix</keyword>
<evidence type="ECO:0000256" key="13">
    <source>
        <dbReference type="ARBA" id="ARBA00023209"/>
    </source>
</evidence>
<evidence type="ECO:0000256" key="14">
    <source>
        <dbReference type="ARBA" id="ARBA00023264"/>
    </source>
</evidence>
<gene>
    <name evidence="19" type="primary">pgsA</name>
    <name evidence="19" type="ORF">M3M35_00405</name>
</gene>
<evidence type="ECO:0000256" key="6">
    <source>
        <dbReference type="ARBA" id="ARBA00014944"/>
    </source>
</evidence>
<keyword evidence="12 18" id="KW-0472">Membrane</keyword>
<evidence type="ECO:0000256" key="9">
    <source>
        <dbReference type="ARBA" id="ARBA00022692"/>
    </source>
</evidence>
<keyword evidence="8 17" id="KW-0808">Transferase</keyword>
<dbReference type="InterPro" id="IPR050324">
    <property type="entry name" value="CDP-alcohol_PTase-I"/>
</dbReference>
<dbReference type="InterPro" id="IPR004570">
    <property type="entry name" value="Phosphatidylglycerol_P_synth"/>
</dbReference>
<dbReference type="EC" id="2.7.8.5" evidence="5 16"/>
<keyword evidence="11" id="KW-0443">Lipid metabolism</keyword>
<dbReference type="PROSITE" id="PS00379">
    <property type="entry name" value="CDP_ALCOHOL_P_TRANSF"/>
    <property type="match status" value="1"/>
</dbReference>
<evidence type="ECO:0000256" key="10">
    <source>
        <dbReference type="ARBA" id="ARBA00022989"/>
    </source>
</evidence>
<evidence type="ECO:0000256" key="2">
    <source>
        <dbReference type="ARBA" id="ARBA00004141"/>
    </source>
</evidence>
<dbReference type="InterPro" id="IPR000462">
    <property type="entry name" value="CDP-OH_P_trans"/>
</dbReference>
<dbReference type="PANTHER" id="PTHR14269:SF62">
    <property type="entry name" value="CDP-DIACYLGLYCEROL--GLYCEROL-3-PHOSPHATE 3-PHOSPHATIDYLTRANSFERASE 1, CHLOROPLASTIC"/>
    <property type="match status" value="1"/>
</dbReference>
<dbReference type="Proteomes" id="UP001056707">
    <property type="component" value="Chromosome"/>
</dbReference>
<evidence type="ECO:0000256" key="8">
    <source>
        <dbReference type="ARBA" id="ARBA00022679"/>
    </source>
</evidence>
<feature type="transmembrane region" description="Helical" evidence="18">
    <location>
        <begin position="79"/>
        <end position="96"/>
    </location>
</feature>
<dbReference type="InterPro" id="IPR043130">
    <property type="entry name" value="CDP-OH_PTrfase_TM_dom"/>
</dbReference>
<dbReference type="EMBL" id="CP097116">
    <property type="protein sequence ID" value="USS85171.1"/>
    <property type="molecule type" value="Genomic_DNA"/>
</dbReference>
<sequence>MNLPNKLTMFRIVLIPIFILLLALPVSMGTVVILGTMIPLNQLLAALVFIIAALTDFLDGQIARREHLVTNFGKFADPLADKMIVMSAFIMLVGVGDNNVAAWIAAIIVCRELAVTGLRLIIVQNNGTVVAADWSGKVKTFFEMISVIILLLNNAGFNNLNLPVGQFCLYIALIAAVYSGIEYFVKNRQVFADSF</sequence>
<reference evidence="19" key="1">
    <citation type="submission" date="2022-05" db="EMBL/GenBank/DDBJ databases">
        <authorList>
            <person name="Oliphant S.A."/>
            <person name="Watson-Haigh N.S."/>
            <person name="Sumby K.M."/>
            <person name="Gardner J.M."/>
            <person name="Jiranek V."/>
        </authorList>
    </citation>
    <scope>NUCLEOTIDE SEQUENCE</scope>
    <source>
        <strain evidence="19">KI16_H9</strain>
    </source>
</reference>
<organism evidence="19 20">
    <name type="scientific">Fructilactobacillus myrtifloralis</name>
    <dbReference type="NCBI Taxonomy" id="2940301"/>
    <lineage>
        <taxon>Bacteria</taxon>
        <taxon>Bacillati</taxon>
        <taxon>Bacillota</taxon>
        <taxon>Bacilli</taxon>
        <taxon>Lactobacillales</taxon>
        <taxon>Lactobacillaceae</taxon>
        <taxon>Fructilactobacillus</taxon>
    </lineage>
</organism>
<evidence type="ECO:0000256" key="16">
    <source>
        <dbReference type="NCBIfam" id="TIGR00560"/>
    </source>
</evidence>
<feature type="transmembrane region" description="Helical" evidence="18">
    <location>
        <begin position="12"/>
        <end position="34"/>
    </location>
</feature>
<dbReference type="InterPro" id="IPR048254">
    <property type="entry name" value="CDP_ALCOHOL_P_TRANSF_CS"/>
</dbReference>
<dbReference type="PIRSF" id="PIRSF000847">
    <property type="entry name" value="Phos_ph_gly_syn"/>
    <property type="match status" value="1"/>
</dbReference>
<accession>A0ABY5BPR0</accession>
<keyword evidence="13" id="KW-0594">Phospholipid biosynthesis</keyword>
<proteinExistence type="inferred from homology"/>
<evidence type="ECO:0000313" key="20">
    <source>
        <dbReference type="Proteomes" id="UP001056707"/>
    </source>
</evidence>
<evidence type="ECO:0000256" key="4">
    <source>
        <dbReference type="ARBA" id="ARBA00010441"/>
    </source>
</evidence>
<feature type="transmembrane region" description="Helical" evidence="18">
    <location>
        <begin position="164"/>
        <end position="185"/>
    </location>
</feature>
<comment type="function">
    <text evidence="1">This protein catalyzes the committed step to the synthesis of the acidic phospholipids.</text>
</comment>
<dbReference type="Pfam" id="PF01066">
    <property type="entry name" value="CDP-OH_P_transf"/>
    <property type="match status" value="1"/>
</dbReference>
<evidence type="ECO:0000256" key="18">
    <source>
        <dbReference type="SAM" id="Phobius"/>
    </source>
</evidence>
<dbReference type="RefSeq" id="WP_252750066.1">
    <property type="nucleotide sequence ID" value="NZ_CP097116.1"/>
</dbReference>
<evidence type="ECO:0000256" key="5">
    <source>
        <dbReference type="ARBA" id="ARBA00013170"/>
    </source>
</evidence>
<keyword evidence="7" id="KW-0444">Lipid biosynthesis</keyword>
<comment type="catalytic activity">
    <reaction evidence="15">
        <text>a CDP-1,2-diacyl-sn-glycerol + sn-glycerol 3-phosphate = a 1,2-diacyl-sn-glycero-3-phospho-(1'-sn-glycero-3'-phosphate) + CMP + H(+)</text>
        <dbReference type="Rhea" id="RHEA:12593"/>
        <dbReference type="ChEBI" id="CHEBI:15378"/>
        <dbReference type="ChEBI" id="CHEBI:57597"/>
        <dbReference type="ChEBI" id="CHEBI:58332"/>
        <dbReference type="ChEBI" id="CHEBI:60110"/>
        <dbReference type="ChEBI" id="CHEBI:60377"/>
        <dbReference type="EC" id="2.7.8.5"/>
    </reaction>
</comment>
<evidence type="ECO:0000313" key="19">
    <source>
        <dbReference type="EMBL" id="USS85171.1"/>
    </source>
</evidence>
<name>A0ABY5BPR0_9LACO</name>
<dbReference type="Gene3D" id="1.20.120.1760">
    <property type="match status" value="1"/>
</dbReference>
<protein>
    <recommendedName>
        <fullName evidence="6 16">CDP-diacylglycerol--glycerol-3-phosphate 3-phosphatidyltransferase</fullName>
        <ecNumber evidence="5 16">2.7.8.5</ecNumber>
    </recommendedName>
</protein>
<dbReference type="GO" id="GO:0008444">
    <property type="term" value="F:CDP-diacylglycerol-glycerol-3-phosphate 3-phosphatidyltransferase activity"/>
    <property type="evidence" value="ECO:0007669"/>
    <property type="project" value="UniProtKB-EC"/>
</dbReference>
<dbReference type="PANTHER" id="PTHR14269">
    <property type="entry name" value="CDP-DIACYLGLYCEROL--GLYCEROL-3-PHOSPHATE 3-PHOSPHATIDYLTRANSFERASE-RELATED"/>
    <property type="match status" value="1"/>
</dbReference>